<name>A0A8S5S515_9CAUD</name>
<organism evidence="1">
    <name type="scientific">Myoviridae sp. cthAo37</name>
    <dbReference type="NCBI Taxonomy" id="2827701"/>
    <lineage>
        <taxon>Viruses</taxon>
        <taxon>Duplodnaviria</taxon>
        <taxon>Heunggongvirae</taxon>
        <taxon>Uroviricota</taxon>
        <taxon>Caudoviricetes</taxon>
    </lineage>
</organism>
<sequence length="43" mass="4963">MDRKELIKKISSLLQTFDLVTLLAIYRTLKRVQKGAVNEKDAD</sequence>
<evidence type="ECO:0000313" key="1">
    <source>
        <dbReference type="EMBL" id="DAF46022.1"/>
    </source>
</evidence>
<proteinExistence type="predicted"/>
<protein>
    <submittedName>
        <fullName evidence="1">Uncharacterized protein</fullName>
    </submittedName>
</protein>
<accession>A0A8S5S515</accession>
<reference evidence="1" key="1">
    <citation type="journal article" date="2021" name="Proc. Natl. Acad. Sci. U.S.A.">
        <title>A Catalog of Tens of Thousands of Viruses from Human Metagenomes Reveals Hidden Associations with Chronic Diseases.</title>
        <authorList>
            <person name="Tisza M.J."/>
            <person name="Buck C.B."/>
        </authorList>
    </citation>
    <scope>NUCLEOTIDE SEQUENCE</scope>
    <source>
        <strain evidence="1">CthAo37</strain>
    </source>
</reference>
<dbReference type="EMBL" id="BK032529">
    <property type="protein sequence ID" value="DAF46022.1"/>
    <property type="molecule type" value="Genomic_DNA"/>
</dbReference>